<dbReference type="InterPro" id="IPR043519">
    <property type="entry name" value="NT_sf"/>
</dbReference>
<dbReference type="Pfam" id="PF13291">
    <property type="entry name" value="ACT_4"/>
    <property type="match status" value="1"/>
</dbReference>
<protein>
    <recommendedName>
        <fullName evidence="1">GTP pyrophosphokinase</fullName>
    </recommendedName>
    <alternativeName>
        <fullName evidence="4">(p)ppGpp synthase</fullName>
    </alternativeName>
    <alternativeName>
        <fullName evidence="3">ATP:GTP 3'-pyrophosphotransferase</fullName>
    </alternativeName>
    <alternativeName>
        <fullName evidence="5">ppGpp synthase I</fullName>
    </alternativeName>
</protein>
<dbReference type="InterPro" id="IPR004811">
    <property type="entry name" value="RelA/Spo_fam"/>
</dbReference>
<dbReference type="NCBIfam" id="NF008124">
    <property type="entry name" value="PRK10872.1"/>
    <property type="match status" value="1"/>
</dbReference>
<feature type="region of interest" description="Disordered" evidence="7">
    <location>
        <begin position="556"/>
        <end position="579"/>
    </location>
</feature>
<dbReference type="PROSITE" id="PS51671">
    <property type="entry name" value="ACT"/>
    <property type="match status" value="1"/>
</dbReference>
<dbReference type="InterPro" id="IPR012676">
    <property type="entry name" value="TGS-like"/>
</dbReference>
<evidence type="ECO:0000256" key="6">
    <source>
        <dbReference type="RuleBase" id="RU003847"/>
    </source>
</evidence>
<dbReference type="Gene3D" id="3.30.460.10">
    <property type="entry name" value="Beta Polymerase, domain 2"/>
    <property type="match status" value="1"/>
</dbReference>
<dbReference type="CDD" id="cd05399">
    <property type="entry name" value="NT_Rel-Spo_like"/>
    <property type="match status" value="1"/>
</dbReference>
<accession>A0ABT9GWM2</accession>
<dbReference type="SUPFAM" id="SSF55021">
    <property type="entry name" value="ACT-like"/>
    <property type="match status" value="1"/>
</dbReference>
<dbReference type="Gene3D" id="1.10.3210.10">
    <property type="entry name" value="Hypothetical protein af1432"/>
    <property type="match status" value="1"/>
</dbReference>
<dbReference type="InterPro" id="IPR033655">
    <property type="entry name" value="TGS_RelA/SpoT"/>
</dbReference>
<comment type="similarity">
    <text evidence="6">Belongs to the relA/spoT family.</text>
</comment>
<dbReference type="InterPro" id="IPR002912">
    <property type="entry name" value="ACT_dom"/>
</dbReference>
<dbReference type="PROSITE" id="PS51880">
    <property type="entry name" value="TGS"/>
    <property type="match status" value="1"/>
</dbReference>
<evidence type="ECO:0000259" key="9">
    <source>
        <dbReference type="PROSITE" id="PS51880"/>
    </source>
</evidence>
<dbReference type="PANTHER" id="PTHR21262:SF31">
    <property type="entry name" value="GTP PYROPHOSPHOKINASE"/>
    <property type="match status" value="1"/>
</dbReference>
<evidence type="ECO:0000256" key="1">
    <source>
        <dbReference type="ARBA" id="ARBA00019852"/>
    </source>
</evidence>
<dbReference type="Pfam" id="PF13328">
    <property type="entry name" value="HD_4"/>
    <property type="match status" value="1"/>
</dbReference>
<evidence type="ECO:0000256" key="5">
    <source>
        <dbReference type="ARBA" id="ARBA00033308"/>
    </source>
</evidence>
<evidence type="ECO:0000256" key="2">
    <source>
        <dbReference type="ARBA" id="ARBA00025704"/>
    </source>
</evidence>
<dbReference type="NCBIfam" id="TIGR00691">
    <property type="entry name" value="spoT_relA"/>
    <property type="match status" value="1"/>
</dbReference>
<dbReference type="Gene3D" id="3.30.70.260">
    <property type="match status" value="1"/>
</dbReference>
<dbReference type="Pfam" id="PF04607">
    <property type="entry name" value="RelA_SpoT"/>
    <property type="match status" value="1"/>
</dbReference>
<sequence>MVTVRHAHRTDSTETLARLTALRLSELKIDALLAAEAWLAEQPLADHSADIRDGWEMVEILADLRMDKDALLAALLFPLFDGDVLSAEQIETYFPEAVLPMLLAVKQMEAIRSIPIGAHQTLQPQQADNLRRMLLAMVEDVRAVVIKLASQICELRNVKNADEETRVLAAKETNAIFAPLANRLGIGQIKWELEDLAFRYLHPQLYKQIACLLEEKRLDREQFMLDFVAQVERKMLDADLQAEVYGRPKHIFSIWKKMQKKHLAFDQLYDLRAVRIVTQKVQDCYAALGLVHTSWRHLPTEFDDYIATPKQNGYQSIHTVVIGPQGRAVEIQIRTRQMHEDAELGVAAHWKYKEGPSQGREGYDEKIGWLRKLLQWQEEVVDSADLAEELRNQVTEDRVYVFTPKGDIVDMPLGATPLDFAYYVHSSVGHRCIGAKISGRIVPFTYQLKTGDQVEILTGREQNPSRDWLNPHLGYLKSSRARSKVQYWFRQQDKDKNLAAGRELLDNELSKLNLPMEHPTKVLQRFNINSMDELLVGIGGGDIKLTQVVHYLQSQQPKTAEQEIDPRLKQRPASTNKAQSDVVVQGVGNLLTHMAGCCQPLPGDPIVGYITQGRGIAVHRDDCDQFKLMESQHPERVVDANWGDQYNSGYAVDIRILANDRNGLLRDITSILANEKANVTQMNSHSNIKEQSVLITMTLELYNQDSLNKLLSKISQVNDVLEAKRCKSGASNSSDKQATG</sequence>
<dbReference type="SUPFAM" id="SSF81271">
    <property type="entry name" value="TGS-like"/>
    <property type="match status" value="1"/>
</dbReference>
<dbReference type="EMBL" id="JAUZVZ010000005">
    <property type="protein sequence ID" value="MDP4535423.1"/>
    <property type="molecule type" value="Genomic_DNA"/>
</dbReference>
<dbReference type="InterPro" id="IPR007685">
    <property type="entry name" value="RelA_SpoT"/>
</dbReference>
<dbReference type="InterPro" id="IPR045600">
    <property type="entry name" value="RelA/SpoT_AH_RIS"/>
</dbReference>
<feature type="domain" description="TGS" evidence="9">
    <location>
        <begin position="397"/>
        <end position="458"/>
    </location>
</feature>
<dbReference type="CDD" id="cd01668">
    <property type="entry name" value="TGS_RSH"/>
    <property type="match status" value="1"/>
</dbReference>
<comment type="caution">
    <text evidence="10">The sequence shown here is derived from an EMBL/GenBank/DDBJ whole genome shotgun (WGS) entry which is preliminary data.</text>
</comment>
<dbReference type="SUPFAM" id="SSF81301">
    <property type="entry name" value="Nucleotidyltransferase"/>
    <property type="match status" value="1"/>
</dbReference>
<feature type="domain" description="ACT" evidence="8">
    <location>
        <begin position="653"/>
        <end position="728"/>
    </location>
</feature>
<comment type="function">
    <text evidence="6">In eubacteria ppGpp (guanosine 3'-diphosphate 5'-diphosphate) is a mediator of the stringent response that coordinates a variety of cellular activities in response to changes in nutritional abundance.</text>
</comment>
<evidence type="ECO:0000256" key="3">
    <source>
        <dbReference type="ARBA" id="ARBA00029754"/>
    </source>
</evidence>
<evidence type="ECO:0000256" key="4">
    <source>
        <dbReference type="ARBA" id="ARBA00032407"/>
    </source>
</evidence>
<name>A0ABT9GWM2_9GAMM</name>
<evidence type="ECO:0000313" key="11">
    <source>
        <dbReference type="Proteomes" id="UP001231616"/>
    </source>
</evidence>
<dbReference type="InterPro" id="IPR004095">
    <property type="entry name" value="TGS"/>
</dbReference>
<dbReference type="SMART" id="SM00954">
    <property type="entry name" value="RelA_SpoT"/>
    <property type="match status" value="1"/>
</dbReference>
<gene>
    <name evidence="10" type="primary">relA</name>
    <name evidence="10" type="ORF">Q3O60_04370</name>
</gene>
<dbReference type="PANTHER" id="PTHR21262">
    <property type="entry name" value="GUANOSINE-3',5'-BIS DIPHOSPHATE 3'-PYROPHOSPHOHYDROLASE"/>
    <property type="match status" value="1"/>
</dbReference>
<keyword evidence="10" id="KW-0808">Transferase</keyword>
<dbReference type="RefSeq" id="WP_305892693.1">
    <property type="nucleotide sequence ID" value="NZ_JAUZVZ010000005.1"/>
</dbReference>
<dbReference type="InterPro" id="IPR012675">
    <property type="entry name" value="Beta-grasp_dom_sf"/>
</dbReference>
<dbReference type="Pfam" id="PF19296">
    <property type="entry name" value="RelA_AH_RIS"/>
    <property type="match status" value="1"/>
</dbReference>
<reference evidence="10 11" key="1">
    <citation type="submission" date="2023-08" db="EMBL/GenBank/DDBJ databases">
        <authorList>
            <person name="Joshi A."/>
            <person name="Thite S."/>
        </authorList>
    </citation>
    <scope>NUCLEOTIDE SEQUENCE [LARGE SCALE GENOMIC DNA]</scope>
    <source>
        <strain evidence="10 11">AC40</strain>
    </source>
</reference>
<keyword evidence="11" id="KW-1185">Reference proteome</keyword>
<dbReference type="Gene3D" id="3.10.20.30">
    <property type="match status" value="1"/>
</dbReference>
<dbReference type="Proteomes" id="UP001231616">
    <property type="component" value="Unassembled WGS sequence"/>
</dbReference>
<dbReference type="GO" id="GO:0008728">
    <property type="term" value="F:GTP diphosphokinase activity"/>
    <property type="evidence" value="ECO:0007669"/>
    <property type="project" value="UniProtKB-EC"/>
</dbReference>
<organism evidence="10 11">
    <name type="scientific">Alkalimonas collagenimarina</name>
    <dbReference type="NCBI Taxonomy" id="400390"/>
    <lineage>
        <taxon>Bacteria</taxon>
        <taxon>Pseudomonadati</taxon>
        <taxon>Pseudomonadota</taxon>
        <taxon>Gammaproteobacteria</taxon>
        <taxon>Alkalimonas</taxon>
    </lineage>
</organism>
<evidence type="ECO:0000256" key="7">
    <source>
        <dbReference type="SAM" id="MobiDB-lite"/>
    </source>
</evidence>
<comment type="pathway">
    <text evidence="2">Purine metabolism.</text>
</comment>
<dbReference type="InterPro" id="IPR045865">
    <property type="entry name" value="ACT-like_dom_sf"/>
</dbReference>
<dbReference type="SUPFAM" id="SSF109604">
    <property type="entry name" value="HD-domain/PDEase-like"/>
    <property type="match status" value="1"/>
</dbReference>
<evidence type="ECO:0000313" key="10">
    <source>
        <dbReference type="EMBL" id="MDP4535423.1"/>
    </source>
</evidence>
<proteinExistence type="inferred from homology"/>
<evidence type="ECO:0000259" key="8">
    <source>
        <dbReference type="PROSITE" id="PS51671"/>
    </source>
</evidence>
<dbReference type="Pfam" id="PF02824">
    <property type="entry name" value="TGS"/>
    <property type="match status" value="1"/>
</dbReference>
<dbReference type="CDD" id="cd04876">
    <property type="entry name" value="ACT_RelA-SpoT"/>
    <property type="match status" value="1"/>
</dbReference>